<feature type="transmembrane region" description="Helical" evidence="2">
    <location>
        <begin position="319"/>
        <end position="338"/>
    </location>
</feature>
<feature type="transmembrane region" description="Helical" evidence="2">
    <location>
        <begin position="44"/>
        <end position="63"/>
    </location>
</feature>
<feature type="transmembrane region" description="Helical" evidence="2">
    <location>
        <begin position="211"/>
        <end position="227"/>
    </location>
</feature>
<reference evidence="6" key="3">
    <citation type="submission" date="2018-08" db="EMBL/GenBank/DDBJ databases">
        <title>Streptococcus chenjunshii sp. nov., isolated from stools sample of the Tibetan antelope in the Qinghai-Tibet plateau, China.</title>
        <authorList>
            <person name="Tian Z."/>
        </authorList>
    </citation>
    <scope>NUCLEOTIDE SEQUENCE [LARGE SCALE GENOMIC DNA]</scope>
    <source>
        <strain evidence="6">Z15</strain>
    </source>
</reference>
<dbReference type="RefSeq" id="WP_116877808.1">
    <property type="nucleotide sequence ID" value="NZ_CP031733.1"/>
</dbReference>
<evidence type="ECO:0000256" key="1">
    <source>
        <dbReference type="SAM" id="MobiDB-lite"/>
    </source>
</evidence>
<keyword evidence="2" id="KW-0812">Transmembrane</keyword>
<feature type="transmembrane region" description="Helical" evidence="2">
    <location>
        <begin position="134"/>
        <end position="154"/>
    </location>
</feature>
<dbReference type="EMBL" id="QVQZ01000006">
    <property type="protein sequence ID" value="RFU53507.1"/>
    <property type="molecule type" value="Genomic_DNA"/>
</dbReference>
<dbReference type="EMBL" id="QVQY01000005">
    <property type="protein sequence ID" value="RFU51512.1"/>
    <property type="molecule type" value="Genomic_DNA"/>
</dbReference>
<feature type="transmembrane region" description="Helical" evidence="2">
    <location>
        <begin position="284"/>
        <end position="307"/>
    </location>
</feature>
<accession>A0A372KMK2</accession>
<feature type="region of interest" description="Disordered" evidence="1">
    <location>
        <begin position="1"/>
        <end position="28"/>
    </location>
</feature>
<feature type="transmembrane region" description="Helical" evidence="2">
    <location>
        <begin position="234"/>
        <end position="257"/>
    </location>
</feature>
<dbReference type="OrthoDB" id="2243499at2"/>
<dbReference type="Proteomes" id="UP000264056">
    <property type="component" value="Unassembled WGS sequence"/>
</dbReference>
<feature type="transmembrane region" description="Helical" evidence="2">
    <location>
        <begin position="160"/>
        <end position="180"/>
    </location>
</feature>
<dbReference type="KEGG" id="schj:DDV21_011265"/>
<accession>A0A346NF02</accession>
<evidence type="ECO:0000313" key="8">
    <source>
        <dbReference type="Proteomes" id="UP000264056"/>
    </source>
</evidence>
<reference evidence="4 8" key="1">
    <citation type="submission" date="2018-08" db="EMBL/GenBank/DDBJ databases">
        <title>Draft genome of Streptococcus sp .nov. Z2.</title>
        <authorList>
            <person name="Tian Z."/>
        </authorList>
    </citation>
    <scope>NUCLEOTIDE SEQUENCE [LARGE SCALE GENOMIC DNA]</scope>
    <source>
        <strain evidence="4 8">Z2</strain>
    </source>
</reference>
<keyword evidence="8" id="KW-1185">Reference proteome</keyword>
<feature type="transmembrane region" description="Helical" evidence="2">
    <location>
        <begin position="187"/>
        <end position="205"/>
    </location>
</feature>
<evidence type="ECO:0000313" key="3">
    <source>
        <dbReference type="EMBL" id="AXQ79597.1"/>
    </source>
</evidence>
<keyword evidence="2" id="KW-0472">Membrane</keyword>
<dbReference type="AlphaFoldDB" id="A0A372KMK2"/>
<dbReference type="Proteomes" id="UP000246115">
    <property type="component" value="Chromosome"/>
</dbReference>
<evidence type="ECO:0000256" key="2">
    <source>
        <dbReference type="SAM" id="Phobius"/>
    </source>
</evidence>
<gene>
    <name evidence="3" type="ORF">DDV21_011265</name>
    <name evidence="4" type="ORF">DDV22_03320</name>
    <name evidence="5" type="ORF">DDV23_03920</name>
</gene>
<organism evidence="5 7">
    <name type="scientific">Streptococcus chenjunshii</name>
    <dbReference type="NCBI Taxonomy" id="2173853"/>
    <lineage>
        <taxon>Bacteria</taxon>
        <taxon>Bacillati</taxon>
        <taxon>Bacillota</taxon>
        <taxon>Bacilli</taxon>
        <taxon>Lactobacillales</taxon>
        <taxon>Streptococcaceae</taxon>
        <taxon>Streptococcus</taxon>
    </lineage>
</organism>
<evidence type="ECO:0000313" key="4">
    <source>
        <dbReference type="EMBL" id="RFU51512.1"/>
    </source>
</evidence>
<dbReference type="Proteomes" id="UP000262901">
    <property type="component" value="Unassembled WGS sequence"/>
</dbReference>
<keyword evidence="2" id="KW-1133">Transmembrane helix</keyword>
<protein>
    <submittedName>
        <fullName evidence="5">DUF2079 domain-containing protein</fullName>
    </submittedName>
</protein>
<dbReference type="PIRSF" id="PIRSF031639">
    <property type="entry name" value="Ccs4"/>
    <property type="match status" value="1"/>
</dbReference>
<feature type="transmembrane region" description="Helical" evidence="2">
    <location>
        <begin position="97"/>
        <end position="122"/>
    </location>
</feature>
<evidence type="ECO:0000313" key="7">
    <source>
        <dbReference type="Proteomes" id="UP000262901"/>
    </source>
</evidence>
<feature type="transmembrane region" description="Helical" evidence="2">
    <location>
        <begin position="344"/>
        <end position="365"/>
    </location>
</feature>
<dbReference type="EMBL" id="CP031733">
    <property type="protein sequence ID" value="AXQ79597.1"/>
    <property type="molecule type" value="Genomic_DNA"/>
</dbReference>
<evidence type="ECO:0000313" key="5">
    <source>
        <dbReference type="EMBL" id="RFU53507.1"/>
    </source>
</evidence>
<dbReference type="InterPro" id="IPR016978">
    <property type="entry name" value="Competence-induced_Ccs4"/>
</dbReference>
<reference evidence="3" key="4">
    <citation type="journal article" date="2019" name="Int. J. Syst. Evol. Microbiol.">
        <title>Streptococcus chenjunshii sp. nov. isolated from feces of Tibetan antelopes.</title>
        <authorList>
            <person name="Tian Z."/>
            <person name="Lu S."/>
            <person name="Jin D."/>
            <person name="Yang J."/>
            <person name="Pu J."/>
            <person name="Lai X.H."/>
            <person name="Bai X.N."/>
            <person name="Wu X.M."/>
            <person name="Li J."/>
            <person name="Wang S."/>
            <person name="Xu J."/>
        </authorList>
    </citation>
    <scope>NUCLEOTIDE SEQUENCE</scope>
    <source>
        <strain evidence="3">Z15</strain>
    </source>
</reference>
<feature type="transmembrane region" description="Helical" evidence="2">
    <location>
        <begin position="394"/>
        <end position="414"/>
    </location>
</feature>
<name>A0A372KMK2_9STRE</name>
<reference evidence="5 7" key="2">
    <citation type="submission" date="2018-08" db="EMBL/GenBank/DDBJ databases">
        <title>Draft genome of Streptococcus sp. nov. Z1.</title>
        <authorList>
            <person name="Tian Z."/>
        </authorList>
    </citation>
    <scope>NUCLEOTIDE SEQUENCE [LARGE SCALE GENOMIC DNA]</scope>
    <source>
        <strain evidence="5">Z1</strain>
        <strain evidence="7">Z1(2018)</strain>
    </source>
</reference>
<sequence>MSKEKALADRTYSRVGRREQNDLEKETAVRPKKPSTRVLGKHKFSILLFSIVLAVCTVALPLFTDLANSVQSQNLYTGLMMTKGQLPYSDIFATGGFFYYVLIAFSYLLGSTVWLLPVQFLAMYISGIYLYKTVRFLTASTEVAYCFICFFYLLNGTLGFGGLYPVQWAMPFVLIGLWFLTKYFADITTDEAFILYGFAGALSILFEPRTLVFWVLSFVTIAVYNLSKRHLARGFYQLLCIIFGVILVIYFAVYFLLNLQILSSYIAQAVIYQFTFFASGNANLWLSLLFQVFLALASGLLLGVFALPGQLKRYPENKVIKWLICLVFLAEFTMLCLVQDFQTYHLLGLLPFGLILTALRVNTVYQARRSWHSHRRKKTTGVGKIFGIFLGRHAYLPLLVALFAFAVPLVSYAINHNVNQERETVAEYLKQSVSGDNTVYVWDRTAKIYLTGELASSSQFSLPSVYTAKAANAKILEDELLQNGASYVVVNNSQSISETLRDHLLANYDVLSLDGLSAFTIYQIK</sequence>
<proteinExistence type="predicted"/>
<evidence type="ECO:0000313" key="6">
    <source>
        <dbReference type="Proteomes" id="UP000246115"/>
    </source>
</evidence>